<feature type="domain" description="LexA repressor DNA-binding" evidence="1">
    <location>
        <begin position="8"/>
        <end position="67"/>
    </location>
</feature>
<dbReference type="AlphaFoldDB" id="A0A6G7B8G2"/>
<organism evidence="2 3">
    <name type="scientific">Lactobacillus iners</name>
    <dbReference type="NCBI Taxonomy" id="147802"/>
    <lineage>
        <taxon>Bacteria</taxon>
        <taxon>Bacillati</taxon>
        <taxon>Bacillota</taxon>
        <taxon>Bacilli</taxon>
        <taxon>Lactobacillales</taxon>
        <taxon>Lactobacillaceae</taxon>
        <taxon>Lactobacillus</taxon>
    </lineage>
</organism>
<dbReference type="Pfam" id="PF01726">
    <property type="entry name" value="LexA_DNA_bind"/>
    <property type="match status" value="1"/>
</dbReference>
<accession>A0A6G7B8G2</accession>
<dbReference type="EMBL" id="CP049228">
    <property type="protein sequence ID" value="QIH23682.1"/>
    <property type="molecule type" value="Genomic_DNA"/>
</dbReference>
<evidence type="ECO:0000313" key="3">
    <source>
        <dbReference type="Proteomes" id="UP000501676"/>
    </source>
</evidence>
<dbReference type="SUPFAM" id="SSF46785">
    <property type="entry name" value="Winged helix' DNA-binding domain"/>
    <property type="match status" value="1"/>
</dbReference>
<dbReference type="InterPro" id="IPR036388">
    <property type="entry name" value="WH-like_DNA-bd_sf"/>
</dbReference>
<dbReference type="GO" id="GO:0004252">
    <property type="term" value="F:serine-type endopeptidase activity"/>
    <property type="evidence" value="ECO:0007669"/>
    <property type="project" value="InterPro"/>
</dbReference>
<sequence length="194" mass="22336">MKLTNDKNKQLAILSFIYNYISKNNFPPTVREICDGIGLSSTATVHGHLLRLEKKGWIVRNAAKPRAIEITQLGNKKLNLDSKAIPLVKNIRSKKPYFAKSDIIDQFPMLPNLQNYDNQLLIWQYPDTSLNELQIMNNDMLIIHLKNQEININDIIVYANSFDKIKLAKLDHHFKSKHIKILGTVVGIYRNLTN</sequence>
<dbReference type="InterPro" id="IPR036390">
    <property type="entry name" value="WH_DNA-bd_sf"/>
</dbReference>
<name>A0A6G7B8G2_9LACO</name>
<dbReference type="Proteomes" id="UP000501676">
    <property type="component" value="Chromosome"/>
</dbReference>
<protein>
    <submittedName>
        <fullName evidence="2">Transcriptional regulator</fullName>
    </submittedName>
</protein>
<dbReference type="InterPro" id="IPR006199">
    <property type="entry name" value="LexA_DNA-bd_dom"/>
</dbReference>
<evidence type="ECO:0000259" key="1">
    <source>
        <dbReference type="Pfam" id="PF01726"/>
    </source>
</evidence>
<dbReference type="GO" id="GO:0006508">
    <property type="term" value="P:proteolysis"/>
    <property type="evidence" value="ECO:0007669"/>
    <property type="project" value="InterPro"/>
</dbReference>
<proteinExistence type="predicted"/>
<gene>
    <name evidence="2" type="ORF">G6Z83_02905</name>
</gene>
<reference evidence="2 3" key="1">
    <citation type="submission" date="2020-02" db="EMBL/GenBank/DDBJ databases">
        <title>Complete genome sequences of six Lactobacillus iners strains isolated from the human vagina.</title>
        <authorList>
            <person name="France M.T."/>
            <person name="Rutt L."/>
            <person name="Narina S."/>
            <person name="Arbaugh S."/>
            <person name="Humphrys M.S."/>
            <person name="Ma B."/>
            <person name="Hayward M.R."/>
            <person name="Relman D."/>
            <person name="Kwon D.S."/>
            <person name="Ravel J."/>
        </authorList>
    </citation>
    <scope>NUCLEOTIDE SEQUENCE [LARGE SCALE GENOMIC DNA]</scope>
    <source>
        <strain evidence="2 3">C0210C1</strain>
    </source>
</reference>
<evidence type="ECO:0000313" key="2">
    <source>
        <dbReference type="EMBL" id="QIH23682.1"/>
    </source>
</evidence>
<dbReference type="Gene3D" id="1.10.10.10">
    <property type="entry name" value="Winged helix-like DNA-binding domain superfamily/Winged helix DNA-binding domain"/>
    <property type="match status" value="1"/>
</dbReference>
<dbReference type="RefSeq" id="WP_006738048.1">
    <property type="nucleotide sequence ID" value="NZ_CP049226.1"/>
</dbReference>